<dbReference type="Proteomes" id="UP000036908">
    <property type="component" value="Unassembled WGS sequence"/>
</dbReference>
<feature type="compositionally biased region" description="Basic and acidic residues" evidence="6">
    <location>
        <begin position="331"/>
        <end position="343"/>
    </location>
</feature>
<dbReference type="GO" id="GO:0016651">
    <property type="term" value="F:oxidoreductase activity, acting on NAD(P)H"/>
    <property type="evidence" value="ECO:0007669"/>
    <property type="project" value="InterPro"/>
</dbReference>
<protein>
    <recommendedName>
        <fullName evidence="7">4Fe-4S ferredoxin-type domain-containing protein</fullName>
    </recommendedName>
</protein>
<name>A0A0L8AJG7_9BACT</name>
<dbReference type="InterPro" id="IPR010226">
    <property type="entry name" value="NADH_quinone_OxRdtase_chainI"/>
</dbReference>
<dbReference type="EMBL" id="JSVA01000011">
    <property type="protein sequence ID" value="KOF02553.1"/>
    <property type="molecule type" value="Genomic_DNA"/>
</dbReference>
<evidence type="ECO:0000313" key="8">
    <source>
        <dbReference type="EMBL" id="KOF02553.1"/>
    </source>
</evidence>
<evidence type="ECO:0000256" key="2">
    <source>
        <dbReference type="ARBA" id="ARBA00022723"/>
    </source>
</evidence>
<sequence length="343" mass="38783">MSKYWKNIAIATKTLKEGLKVTFEHMKDATTQRDPLYVDEENYFEKQNGIFATQYPKEIIPVPDNGRYKLHNEIEDCIVCDKCAKICPVDCIDIEPVRAVEEIGKTSDGTPKRIHAAKFDIDMAKCCFCGLCTTVCPTECLTMTKEYDFSAFDFADHNFAFGEMTPLEILEKKQALEEFNKKKEEEKEKMAAFAKSKPATETAAKPAGAKPAFRPKPMKPKTATTSTEEKKDDAPKPVRPKVVMKPKIQAKKTEEPKEEIKADEAPKATRPKIPAKPKIPAAPKANASEEKPVQRVVIRPKIQVRKKEEEGSSEEAKPKPRPIMRPKIQPKKKDDEDKNETND</sequence>
<dbReference type="PROSITE" id="PS00198">
    <property type="entry name" value="4FE4S_FER_1"/>
    <property type="match status" value="1"/>
</dbReference>
<keyword evidence="1" id="KW-0004">4Fe-4S</keyword>
<dbReference type="InterPro" id="IPR017896">
    <property type="entry name" value="4Fe4S_Fe-S-bd"/>
</dbReference>
<reference evidence="9" key="1">
    <citation type="submission" date="2014-11" db="EMBL/GenBank/DDBJ databases">
        <title>Genome sequencing of Roseivirga sp. D-25.</title>
        <authorList>
            <person name="Selvaratnam C."/>
            <person name="Thevarajoo S."/>
            <person name="Goh K.M."/>
            <person name="Eee R."/>
            <person name="Chan K.-G."/>
            <person name="Chong C.S."/>
        </authorList>
    </citation>
    <scope>NUCLEOTIDE SEQUENCE [LARGE SCALE GENOMIC DNA]</scope>
    <source>
        <strain evidence="9">D-25</strain>
    </source>
</reference>
<feature type="compositionally biased region" description="Basic residues" evidence="6">
    <location>
        <begin position="238"/>
        <end position="250"/>
    </location>
</feature>
<organism evidence="8 9">
    <name type="scientific">Roseivirga seohaensis subsp. aquiponti</name>
    <dbReference type="NCBI Taxonomy" id="1566026"/>
    <lineage>
        <taxon>Bacteria</taxon>
        <taxon>Pseudomonadati</taxon>
        <taxon>Bacteroidota</taxon>
        <taxon>Cytophagia</taxon>
        <taxon>Cytophagales</taxon>
        <taxon>Roseivirgaceae</taxon>
        <taxon>Roseivirga</taxon>
    </lineage>
</organism>
<evidence type="ECO:0000256" key="1">
    <source>
        <dbReference type="ARBA" id="ARBA00022485"/>
    </source>
</evidence>
<feature type="domain" description="4Fe-4S ferredoxin-type" evidence="7">
    <location>
        <begin position="66"/>
        <end position="97"/>
    </location>
</feature>
<keyword evidence="2" id="KW-0479">Metal-binding</keyword>
<dbReference type="PANTHER" id="PTHR10849">
    <property type="entry name" value="NADH DEHYDROGENASE UBIQUINONE IRON-SULFUR PROTEIN 8, MITOCHONDRIAL"/>
    <property type="match status" value="1"/>
</dbReference>
<dbReference type="GO" id="GO:0016020">
    <property type="term" value="C:membrane"/>
    <property type="evidence" value="ECO:0007669"/>
    <property type="project" value="InterPro"/>
</dbReference>
<proteinExistence type="predicted"/>
<evidence type="ECO:0000256" key="5">
    <source>
        <dbReference type="ARBA" id="ARBA00023014"/>
    </source>
</evidence>
<dbReference type="RefSeq" id="WP_071426774.1">
    <property type="nucleotide sequence ID" value="NZ_JSVA01000011.1"/>
</dbReference>
<evidence type="ECO:0000256" key="4">
    <source>
        <dbReference type="ARBA" id="ARBA00023004"/>
    </source>
</evidence>
<accession>A0A0L8AJG7</accession>
<feature type="compositionally biased region" description="Basic and acidic residues" evidence="6">
    <location>
        <begin position="227"/>
        <end position="236"/>
    </location>
</feature>
<evidence type="ECO:0000256" key="6">
    <source>
        <dbReference type="SAM" id="MobiDB-lite"/>
    </source>
</evidence>
<keyword evidence="3" id="KW-0677">Repeat</keyword>
<dbReference type="AlphaFoldDB" id="A0A0L8AJG7"/>
<keyword evidence="9" id="KW-1185">Reference proteome</keyword>
<dbReference type="GO" id="GO:0051539">
    <property type="term" value="F:4 iron, 4 sulfur cluster binding"/>
    <property type="evidence" value="ECO:0007669"/>
    <property type="project" value="UniProtKB-KW"/>
</dbReference>
<feature type="compositionally biased region" description="Basic and acidic residues" evidence="6">
    <location>
        <begin position="305"/>
        <end position="318"/>
    </location>
</feature>
<dbReference type="InterPro" id="IPR017900">
    <property type="entry name" value="4Fe4S_Fe_S_CS"/>
</dbReference>
<evidence type="ECO:0000259" key="7">
    <source>
        <dbReference type="PROSITE" id="PS51379"/>
    </source>
</evidence>
<dbReference type="PATRIC" id="fig|1566026.4.peg.592"/>
<feature type="compositionally biased region" description="Basic residues" evidence="6">
    <location>
        <begin position="319"/>
        <end position="330"/>
    </location>
</feature>
<dbReference type="OrthoDB" id="9808559at2"/>
<keyword evidence="5" id="KW-0411">Iron-sulfur</keyword>
<feature type="domain" description="4Fe-4S ferredoxin-type" evidence="7">
    <location>
        <begin position="117"/>
        <end position="146"/>
    </location>
</feature>
<dbReference type="PROSITE" id="PS51379">
    <property type="entry name" value="4FE4S_FER_2"/>
    <property type="match status" value="2"/>
</dbReference>
<evidence type="ECO:0000256" key="3">
    <source>
        <dbReference type="ARBA" id="ARBA00022737"/>
    </source>
</evidence>
<dbReference type="Gene3D" id="3.30.70.3270">
    <property type="match status" value="1"/>
</dbReference>
<feature type="compositionally biased region" description="Basic and acidic residues" evidence="6">
    <location>
        <begin position="251"/>
        <end position="267"/>
    </location>
</feature>
<keyword evidence="4" id="KW-0408">Iron</keyword>
<dbReference type="Pfam" id="PF12838">
    <property type="entry name" value="Fer4_7"/>
    <property type="match status" value="1"/>
</dbReference>
<feature type="compositionally biased region" description="Low complexity" evidence="6">
    <location>
        <begin position="276"/>
        <end position="285"/>
    </location>
</feature>
<comment type="caution">
    <text evidence="8">The sequence shown here is derived from an EMBL/GenBank/DDBJ whole genome shotgun (WGS) entry which is preliminary data.</text>
</comment>
<dbReference type="GO" id="GO:0046872">
    <property type="term" value="F:metal ion binding"/>
    <property type="evidence" value="ECO:0007669"/>
    <property type="project" value="UniProtKB-KW"/>
</dbReference>
<dbReference type="SUPFAM" id="SSF54862">
    <property type="entry name" value="4Fe-4S ferredoxins"/>
    <property type="match status" value="1"/>
</dbReference>
<feature type="region of interest" description="Disordered" evidence="6">
    <location>
        <begin position="187"/>
        <end position="343"/>
    </location>
</feature>
<gene>
    <name evidence="8" type="ORF">OB69_11535</name>
</gene>
<evidence type="ECO:0000313" key="9">
    <source>
        <dbReference type="Proteomes" id="UP000036908"/>
    </source>
</evidence>